<dbReference type="Proteomes" id="UP000236311">
    <property type="component" value="Unassembled WGS sequence"/>
</dbReference>
<dbReference type="AlphaFoldDB" id="A0A2K4ZH50"/>
<keyword evidence="1" id="KW-0472">Membrane</keyword>
<keyword evidence="1" id="KW-1133">Transmembrane helix</keyword>
<accession>A0A2K4ZH50</accession>
<dbReference type="OrthoDB" id="9797060at2"/>
<sequence>MVKRESRTRVGTNKRKTRRNYFNYTVLLLVLTALVAGAFLLPQIIFRIQDDIVCGNVVLGQRESMDVEMMSTAYEKSLASRMANFAGGLAEKETYYMTAQELEITDEVSDYVYSDAGIYQNIAATFIEGGLLPYNIWEEDYAVSHWKQYVIYSDDYAAGVNFILWYIEMKDDNGSVLKILADAEDGTIYGLKMENGQEIWMDRYGDYLRRYLMYDSMLTELWTYFMVYYEALSAERINDFYVLMEMLGDMDINEYLERKEELATITDGSDMLWLYDLEPETAGYQVEEKNQITFYLPYGDTCLEVGIHVEEPEVQYDYNYIYPDLTVGIRQIYEMIPEFA</sequence>
<keyword evidence="1" id="KW-0812">Transmembrane</keyword>
<protein>
    <submittedName>
        <fullName evidence="2">Uncharacterized protein</fullName>
    </submittedName>
</protein>
<organism evidence="2 3">
    <name type="scientific">Acetatifactor muris</name>
    <dbReference type="NCBI Taxonomy" id="879566"/>
    <lineage>
        <taxon>Bacteria</taxon>
        <taxon>Bacillati</taxon>
        <taxon>Bacillota</taxon>
        <taxon>Clostridia</taxon>
        <taxon>Lachnospirales</taxon>
        <taxon>Lachnospiraceae</taxon>
        <taxon>Acetatifactor</taxon>
    </lineage>
</organism>
<proteinExistence type="predicted"/>
<keyword evidence="3" id="KW-1185">Reference proteome</keyword>
<gene>
    <name evidence="2" type="ORF">AMURIS_02495</name>
</gene>
<reference evidence="2 3" key="1">
    <citation type="submission" date="2018-01" db="EMBL/GenBank/DDBJ databases">
        <authorList>
            <person name="Gaut B.S."/>
            <person name="Morton B.R."/>
            <person name="Clegg M.T."/>
            <person name="Duvall M.R."/>
        </authorList>
    </citation>
    <scope>NUCLEOTIDE SEQUENCE [LARGE SCALE GENOMIC DNA]</scope>
    <source>
        <strain evidence="2">GP69</strain>
    </source>
</reference>
<dbReference type="RefSeq" id="WP_103239848.1">
    <property type="nucleotide sequence ID" value="NZ_JANJZD010000010.1"/>
</dbReference>
<evidence type="ECO:0000313" key="2">
    <source>
        <dbReference type="EMBL" id="SOY29774.1"/>
    </source>
</evidence>
<feature type="transmembrane region" description="Helical" evidence="1">
    <location>
        <begin position="21"/>
        <end position="41"/>
    </location>
</feature>
<name>A0A2K4ZH50_9FIRM</name>
<evidence type="ECO:0000313" key="3">
    <source>
        <dbReference type="Proteomes" id="UP000236311"/>
    </source>
</evidence>
<evidence type="ECO:0000256" key="1">
    <source>
        <dbReference type="SAM" id="Phobius"/>
    </source>
</evidence>
<dbReference type="EMBL" id="OFSM01000011">
    <property type="protein sequence ID" value="SOY29774.1"/>
    <property type="molecule type" value="Genomic_DNA"/>
</dbReference>